<dbReference type="Proteomes" id="UP000008514">
    <property type="component" value="Chromosome"/>
</dbReference>
<sequence length="124" mass="13900">MKIYITLIIISIIVNLFGFTMYLGPPGLQFILTYLTVLIASILALIAMYQVRKSKYHIIITLIILLITILTGLPLWLQDYLSSGHKIKLIGQICYGVGIPFQITLLIISIKNKNASTTAPKRHT</sequence>
<feature type="transmembrane region" description="Helical" evidence="1">
    <location>
        <begin position="56"/>
        <end position="77"/>
    </location>
</feature>
<reference evidence="2" key="2">
    <citation type="submission" date="2012-09" db="EMBL/GenBank/DDBJ databases">
        <title>The complete sequence of Psychroflexus torquis an extreme psychrophile from sea-ice that is stimulated by light.</title>
        <authorList>
            <person name="Feng S."/>
            <person name="Powell S.M."/>
            <person name="Bowman J.P."/>
        </authorList>
    </citation>
    <scope>NUCLEOTIDE SEQUENCE [LARGE SCALE GENOMIC DNA]</scope>
    <source>
        <strain evidence="2">ATCC 700755</strain>
    </source>
</reference>
<name>K4IF59_PSYTT</name>
<dbReference type="EMBL" id="CP003879">
    <property type="protein sequence ID" value="AFU67726.1"/>
    <property type="molecule type" value="Genomic_DNA"/>
</dbReference>
<dbReference type="HOGENOM" id="CLU_2002002_0_0_10"/>
<dbReference type="KEGG" id="ptq:P700755_000719"/>
<dbReference type="RefSeq" id="WP_015023343.1">
    <property type="nucleotide sequence ID" value="NC_018721.1"/>
</dbReference>
<organism evidence="2 3">
    <name type="scientific">Psychroflexus torquis (strain ATCC 700755 / CIP 106069 / ACAM 623)</name>
    <dbReference type="NCBI Taxonomy" id="313595"/>
    <lineage>
        <taxon>Bacteria</taxon>
        <taxon>Pseudomonadati</taxon>
        <taxon>Bacteroidota</taxon>
        <taxon>Flavobacteriia</taxon>
        <taxon>Flavobacteriales</taxon>
        <taxon>Flavobacteriaceae</taxon>
        <taxon>Psychroflexus</taxon>
    </lineage>
</organism>
<feature type="transmembrane region" description="Helical" evidence="1">
    <location>
        <begin position="89"/>
        <end position="108"/>
    </location>
</feature>
<keyword evidence="1" id="KW-0472">Membrane</keyword>
<evidence type="ECO:0000256" key="1">
    <source>
        <dbReference type="SAM" id="Phobius"/>
    </source>
</evidence>
<keyword evidence="1" id="KW-0812">Transmembrane</keyword>
<keyword evidence="3" id="KW-1185">Reference proteome</keyword>
<gene>
    <name evidence="2" type="ordered locus">P700755_000719</name>
</gene>
<evidence type="ECO:0000313" key="3">
    <source>
        <dbReference type="Proteomes" id="UP000008514"/>
    </source>
</evidence>
<keyword evidence="1" id="KW-1133">Transmembrane helix</keyword>
<dbReference type="AlphaFoldDB" id="K4IF59"/>
<feature type="transmembrane region" description="Helical" evidence="1">
    <location>
        <begin position="30"/>
        <end position="49"/>
    </location>
</feature>
<reference evidence="2" key="1">
    <citation type="submission" date="2006-03" db="EMBL/GenBank/DDBJ databases">
        <authorList>
            <person name="Bowman J."/>
            <person name="Ferriera S."/>
            <person name="Johnson J."/>
            <person name="Kravitz S."/>
            <person name="Halpern A."/>
            <person name="Remington K."/>
            <person name="Beeson K."/>
            <person name="Tran B."/>
            <person name="Rogers Y.-H."/>
            <person name="Friedman R."/>
            <person name="Venter J.C."/>
        </authorList>
    </citation>
    <scope>NUCLEOTIDE SEQUENCE [LARGE SCALE GENOMIC DNA]</scope>
    <source>
        <strain evidence="2">ATCC 700755</strain>
    </source>
</reference>
<evidence type="ECO:0000313" key="2">
    <source>
        <dbReference type="EMBL" id="AFU67726.1"/>
    </source>
</evidence>
<protein>
    <submittedName>
        <fullName evidence="2">Uncharacterized protein</fullName>
    </submittedName>
</protein>
<accession>K4IF59</accession>
<feature type="transmembrane region" description="Helical" evidence="1">
    <location>
        <begin position="7"/>
        <end position="24"/>
    </location>
</feature>
<proteinExistence type="predicted"/>
<dbReference type="STRING" id="313595.P700755_000719"/>